<evidence type="ECO:0008006" key="5">
    <source>
        <dbReference type="Google" id="ProtNLM"/>
    </source>
</evidence>
<gene>
    <name evidence="3" type="ORF">FAES_1529</name>
</gene>
<accession>I0K5Y6</accession>
<evidence type="ECO:0000313" key="3">
    <source>
        <dbReference type="EMBL" id="CCG99539.1"/>
    </source>
</evidence>
<dbReference type="AlphaFoldDB" id="I0K5Y6"/>
<dbReference type="HOGENOM" id="CLU_015931_2_0_10"/>
<dbReference type="SUPFAM" id="SSF49464">
    <property type="entry name" value="Carboxypeptidase regulatory domain-like"/>
    <property type="match status" value="1"/>
</dbReference>
<dbReference type="Gene3D" id="2.60.40.1120">
    <property type="entry name" value="Carboxypeptidase-like, regulatory domain"/>
    <property type="match status" value="1"/>
</dbReference>
<dbReference type="STRING" id="1166018.FAES_1529"/>
<organism evidence="3 4">
    <name type="scientific">Fibrella aestuarina BUZ 2</name>
    <dbReference type="NCBI Taxonomy" id="1166018"/>
    <lineage>
        <taxon>Bacteria</taxon>
        <taxon>Pseudomonadati</taxon>
        <taxon>Bacteroidota</taxon>
        <taxon>Cytophagia</taxon>
        <taxon>Cytophagales</taxon>
        <taxon>Spirosomataceae</taxon>
        <taxon>Fibrella</taxon>
    </lineage>
</organism>
<dbReference type="Proteomes" id="UP000011058">
    <property type="component" value="Chromosome"/>
</dbReference>
<keyword evidence="2" id="KW-0732">Signal</keyword>
<evidence type="ECO:0000256" key="2">
    <source>
        <dbReference type="SAM" id="SignalP"/>
    </source>
</evidence>
<reference evidence="3 4" key="1">
    <citation type="journal article" date="2012" name="J. Bacteriol.">
        <title>Genome Sequence of Fibrella aestuarina BUZ 2T, a Filamentous Marine Bacterium.</title>
        <authorList>
            <person name="Filippini M."/>
            <person name="Qi W."/>
            <person name="Blom J."/>
            <person name="Goesmann A."/>
            <person name="Smits T.H."/>
            <person name="Bagheri H.C."/>
        </authorList>
    </citation>
    <scope>NUCLEOTIDE SEQUENCE [LARGE SCALE GENOMIC DNA]</scope>
    <source>
        <strain evidence="4">BUZ 2T</strain>
    </source>
</reference>
<sequence>MRQLYLPRVLFLFVCLMIASSWAKAQTTSYVVSGTVVDAKSGQVIPFASVALVGRNVGVTTDENGLFTLKTTRLTDSLYVSSIGFGVKRFAINKTKLQQSLLLQLPAAGKVLQEVIVRAGENPAWGILRNVRKNLDKNDRSRIRAYEYDSYSKTSLSLTHISDKLRSNPLIKKVLSELNQKDSVTDDLGRRILPLMMTESISRFFYRESPERKHEDIVKTRMKGIEIVEPEVLAQFVGGNSLSYNFYQNYIRVLGKDFASPVGADWKGWYSMYLADTTKIGNFVCYEIQFDPKNKQDLLFTGKMFIDTTTFALTMIEAKVGAEANLNYVRRLEIEQELEPARDSLGNNIGWMPVAMRTNAELYGVGKNSIGALAQQITRNSNFLLNKPKPLAYYDRTVAVSDTAKTNTTPLEELEGDDEEEARKDNAYWEQKRRELGGADSLSVNDRKIQSQIDTIRNVPTIRTVELLTRIATTGWYRKGRIDWGPYPYALAFNDIEGLRLRLGFRTNGNFSKSVVLRAYGAYGTYDGKFKWGVESDFILSRQKWTIMGLKAGYDLERLGFTPELINGNKVFYAFSRFGRYRGGYYTSSQEVFIRHEPLKGIMLTAAIGDRTFTPTFDYEYLIDPDRGDQSPRSRTYNDAYWSAEIRLARKETYIMDGNERIPIATKRTPVLWLKYTRGGHMFGGTFAYERYSFRAFQTLKFGKLGRSSYVLQAGYTPTRLPAVLQFTHLGNPTAFYAPNTFNRLDFFEFVSDRFLTVHWAHGFDGLLFNRIPLIKKLNWRLWTNADVLWGARGDQSRRYESMPRPTPPPGSDGQYINFGHLDPAVPYVEVGYGISNIFKILRLQAIHRLNYLKPGTDRFVLKFGIEVSF</sequence>
<name>I0K5Y6_9BACT</name>
<feature type="chain" id="PRO_5003629905" description="Carboxypeptidase-like regulatory domain-containing protein" evidence="2">
    <location>
        <begin position="26"/>
        <end position="870"/>
    </location>
</feature>
<dbReference type="InterPro" id="IPR043741">
    <property type="entry name" value="DUF5686"/>
</dbReference>
<dbReference type="InterPro" id="IPR008969">
    <property type="entry name" value="CarboxyPept-like_regulatory"/>
</dbReference>
<dbReference type="EMBL" id="HE796683">
    <property type="protein sequence ID" value="CCG99539.1"/>
    <property type="molecule type" value="Genomic_DNA"/>
</dbReference>
<evidence type="ECO:0000256" key="1">
    <source>
        <dbReference type="SAM" id="MobiDB-lite"/>
    </source>
</evidence>
<evidence type="ECO:0000313" key="4">
    <source>
        <dbReference type="Proteomes" id="UP000011058"/>
    </source>
</evidence>
<dbReference type="eggNOG" id="COG4775">
    <property type="taxonomic scope" value="Bacteria"/>
</dbReference>
<protein>
    <recommendedName>
        <fullName evidence="5">Carboxypeptidase-like regulatory domain-containing protein</fullName>
    </recommendedName>
</protein>
<feature type="region of interest" description="Disordered" evidence="1">
    <location>
        <begin position="404"/>
        <end position="423"/>
    </location>
</feature>
<keyword evidence="4" id="KW-1185">Reference proteome</keyword>
<feature type="signal peptide" evidence="2">
    <location>
        <begin position="1"/>
        <end position="25"/>
    </location>
</feature>
<dbReference type="Pfam" id="PF18939">
    <property type="entry name" value="DUF5686"/>
    <property type="match status" value="1"/>
</dbReference>
<dbReference type="KEGG" id="fae:FAES_1529"/>
<dbReference type="Pfam" id="PF13715">
    <property type="entry name" value="CarbopepD_reg_2"/>
    <property type="match status" value="1"/>
</dbReference>
<dbReference type="PATRIC" id="fig|1166018.3.peg.3263"/>
<proteinExistence type="predicted"/>